<dbReference type="PANTHER" id="PTHR30203:SF24">
    <property type="entry name" value="BLR4935 PROTEIN"/>
    <property type="match status" value="1"/>
</dbReference>
<evidence type="ECO:0000256" key="3">
    <source>
        <dbReference type="SAM" id="SignalP"/>
    </source>
</evidence>
<dbReference type="PANTHER" id="PTHR30203">
    <property type="entry name" value="OUTER MEMBRANE CATION EFFLUX PROTEIN"/>
    <property type="match status" value="1"/>
</dbReference>
<evidence type="ECO:0000313" key="5">
    <source>
        <dbReference type="Proteomes" id="UP000290682"/>
    </source>
</evidence>
<dbReference type="InterPro" id="IPR003423">
    <property type="entry name" value="OMP_efflux"/>
</dbReference>
<name>A0ABY0FFZ1_9NEIS</name>
<sequence>MSPRWMLWTLPLAGLAGLSHAAPLSFNRTLELAERQSPNLAANAAQIGAAQSAAIPAGALPDPKLIAGIDNYPVSGMDAGHLKRDFMTMQKIGVMQEFPNPAKRRAREDVASANVDVAEAQRRVERLKVRRETALAWLNRFYVERKVSLYDELARENRVLAVAVKAQIAAGRGQIADAVMPKQEAAQLADRRDELQRDIAKARADLRRYVGAEADEALAGEPPALPVDAQRLRERLDQQAELHAFGFASRRAEAELREADAMKKPDWGVELAYQRRAPQFGNMVSVQFTVDLPVSPSTRQDPLIEAKRQELVRIDAEREAMRRERSFELENTLAELAAVTHQVERARQTSLPLAREKIDLQTASYQAGKGDLAALLAARRELIDQRLKVIDLEGQRAALAARLHFAYGETER</sequence>
<keyword evidence="5" id="KW-1185">Reference proteome</keyword>
<reference evidence="4 5" key="1">
    <citation type="submission" date="2018-10" db="EMBL/GenBank/DDBJ databases">
        <title>Draft genome of Fastidiocella sp. strain 375T, a bacterium isolated from a karstic cave dripping water.</title>
        <authorList>
            <person name="Coelho C."/>
            <person name="Verissimo A."/>
            <person name="Tiago I."/>
        </authorList>
    </citation>
    <scope>NUCLEOTIDE SEQUENCE [LARGE SCALE GENOMIC DNA]</scope>
    <source>
        <strain evidence="4 5">CAVE-375</strain>
    </source>
</reference>
<dbReference type="EMBL" id="REGR01000001">
    <property type="protein sequence ID" value="RXZ45297.1"/>
    <property type="molecule type" value="Genomic_DNA"/>
</dbReference>
<proteinExistence type="inferred from homology"/>
<dbReference type="Pfam" id="PF02321">
    <property type="entry name" value="OEP"/>
    <property type="match status" value="1"/>
</dbReference>
<dbReference type="Proteomes" id="UP000290682">
    <property type="component" value="Unassembled WGS sequence"/>
</dbReference>
<protein>
    <submittedName>
        <fullName evidence="4">TolC family protein</fullName>
    </submittedName>
</protein>
<dbReference type="Gene3D" id="1.20.1600.10">
    <property type="entry name" value="Outer membrane efflux proteins (OEP)"/>
    <property type="match status" value="1"/>
</dbReference>
<feature type="signal peptide" evidence="3">
    <location>
        <begin position="1"/>
        <end position="21"/>
    </location>
</feature>
<comment type="caution">
    <text evidence="4">The sequence shown here is derived from an EMBL/GenBank/DDBJ whole genome shotgun (WGS) entry which is preliminary data.</text>
</comment>
<dbReference type="RefSeq" id="WP_129210438.1">
    <property type="nucleotide sequence ID" value="NZ_REGR01000001.1"/>
</dbReference>
<feature type="chain" id="PRO_5045227249" evidence="3">
    <location>
        <begin position="22"/>
        <end position="412"/>
    </location>
</feature>
<accession>A0ABY0FFZ1</accession>
<keyword evidence="2" id="KW-0175">Coiled coil</keyword>
<keyword evidence="3" id="KW-0732">Signal</keyword>
<feature type="coiled-coil region" evidence="2">
    <location>
        <begin position="103"/>
        <end position="130"/>
    </location>
</feature>
<gene>
    <name evidence="4" type="ORF">EBB06_00270</name>
</gene>
<evidence type="ECO:0000256" key="1">
    <source>
        <dbReference type="ARBA" id="ARBA00007613"/>
    </source>
</evidence>
<evidence type="ECO:0000313" key="4">
    <source>
        <dbReference type="EMBL" id="RXZ45297.1"/>
    </source>
</evidence>
<dbReference type="SUPFAM" id="SSF56954">
    <property type="entry name" value="Outer membrane efflux proteins (OEP)"/>
    <property type="match status" value="1"/>
</dbReference>
<feature type="coiled-coil region" evidence="2">
    <location>
        <begin position="304"/>
        <end position="349"/>
    </location>
</feature>
<feature type="coiled-coil region" evidence="2">
    <location>
        <begin position="185"/>
        <end position="212"/>
    </location>
</feature>
<organism evidence="4 5">
    <name type="scientific">Crenobacter cavernae</name>
    <dbReference type="NCBI Taxonomy" id="2290923"/>
    <lineage>
        <taxon>Bacteria</taxon>
        <taxon>Pseudomonadati</taxon>
        <taxon>Pseudomonadota</taxon>
        <taxon>Betaproteobacteria</taxon>
        <taxon>Neisseriales</taxon>
        <taxon>Neisseriaceae</taxon>
        <taxon>Crenobacter</taxon>
    </lineage>
</organism>
<evidence type="ECO:0000256" key="2">
    <source>
        <dbReference type="SAM" id="Coils"/>
    </source>
</evidence>
<dbReference type="InterPro" id="IPR010131">
    <property type="entry name" value="MdtP/NodT-like"/>
</dbReference>
<comment type="similarity">
    <text evidence="1">Belongs to the outer membrane factor (OMF) (TC 1.B.17) family.</text>
</comment>